<feature type="transmembrane region" description="Helical" evidence="7">
    <location>
        <begin position="188"/>
        <end position="210"/>
    </location>
</feature>
<feature type="transmembrane region" description="Helical" evidence="7">
    <location>
        <begin position="6"/>
        <end position="23"/>
    </location>
</feature>
<dbReference type="GO" id="GO:0016020">
    <property type="term" value="C:membrane"/>
    <property type="evidence" value="ECO:0007669"/>
    <property type="project" value="UniProtKB-SubCell"/>
</dbReference>
<dbReference type="GO" id="GO:0055085">
    <property type="term" value="P:transmembrane transport"/>
    <property type="evidence" value="ECO:0007669"/>
    <property type="project" value="InterPro"/>
</dbReference>
<evidence type="ECO:0000256" key="4">
    <source>
        <dbReference type="ARBA" id="ARBA00022692"/>
    </source>
</evidence>
<protein>
    <submittedName>
        <fullName evidence="8">AEC family transporter</fullName>
    </submittedName>
</protein>
<dbReference type="EMBL" id="JAKRRY010000007">
    <property type="protein sequence ID" value="MCW8345868.1"/>
    <property type="molecule type" value="Genomic_DNA"/>
</dbReference>
<keyword evidence="4 7" id="KW-0812">Transmembrane</keyword>
<feature type="transmembrane region" description="Helical" evidence="7">
    <location>
        <begin position="222"/>
        <end position="242"/>
    </location>
</feature>
<dbReference type="RefSeq" id="WP_265674274.1">
    <property type="nucleotide sequence ID" value="NZ_JAKRRY010000007.1"/>
</dbReference>
<evidence type="ECO:0000256" key="6">
    <source>
        <dbReference type="ARBA" id="ARBA00023136"/>
    </source>
</evidence>
<reference evidence="8" key="1">
    <citation type="submission" date="2022-02" db="EMBL/GenBank/DDBJ databases">
        <title>Vibrio sp. nov, a new bacterium isolated from seawater.</title>
        <authorList>
            <person name="Yuan Y."/>
        </authorList>
    </citation>
    <scope>NUCLEOTIDE SEQUENCE</scope>
    <source>
        <strain evidence="8">ZSDZ65</strain>
    </source>
</reference>
<evidence type="ECO:0000256" key="5">
    <source>
        <dbReference type="ARBA" id="ARBA00022989"/>
    </source>
</evidence>
<keyword evidence="3" id="KW-1003">Cell membrane</keyword>
<dbReference type="AlphaFoldDB" id="A0A9X3CM12"/>
<evidence type="ECO:0000256" key="1">
    <source>
        <dbReference type="ARBA" id="ARBA00004141"/>
    </source>
</evidence>
<dbReference type="Proteomes" id="UP001155587">
    <property type="component" value="Unassembled WGS sequence"/>
</dbReference>
<evidence type="ECO:0000313" key="8">
    <source>
        <dbReference type="EMBL" id="MCW8345868.1"/>
    </source>
</evidence>
<evidence type="ECO:0000313" key="9">
    <source>
        <dbReference type="Proteomes" id="UP001155587"/>
    </source>
</evidence>
<keyword evidence="5 7" id="KW-1133">Transmembrane helix</keyword>
<name>A0A9X3CM12_9VIBR</name>
<comment type="subcellular location">
    <subcellularLocation>
        <location evidence="1">Membrane</location>
        <topology evidence="1">Multi-pass membrane protein</topology>
    </subcellularLocation>
</comment>
<evidence type="ECO:0000256" key="7">
    <source>
        <dbReference type="SAM" id="Phobius"/>
    </source>
</evidence>
<comment type="caution">
    <text evidence="8">The sequence shown here is derived from an EMBL/GenBank/DDBJ whole genome shotgun (WGS) entry which is preliminary data.</text>
</comment>
<dbReference type="InterPro" id="IPR004776">
    <property type="entry name" value="Mem_transp_PIN-like"/>
</dbReference>
<dbReference type="PANTHER" id="PTHR36838">
    <property type="entry name" value="AUXIN EFFLUX CARRIER FAMILY PROTEIN"/>
    <property type="match status" value="1"/>
</dbReference>
<keyword evidence="6 7" id="KW-0472">Membrane</keyword>
<evidence type="ECO:0000256" key="2">
    <source>
        <dbReference type="ARBA" id="ARBA00022448"/>
    </source>
</evidence>
<feature type="transmembrane region" description="Helical" evidence="7">
    <location>
        <begin position="278"/>
        <end position="295"/>
    </location>
</feature>
<evidence type="ECO:0000256" key="3">
    <source>
        <dbReference type="ARBA" id="ARBA00022475"/>
    </source>
</evidence>
<dbReference type="PANTHER" id="PTHR36838:SF1">
    <property type="entry name" value="SLR1864 PROTEIN"/>
    <property type="match status" value="1"/>
</dbReference>
<keyword evidence="9" id="KW-1185">Reference proteome</keyword>
<accession>A0A9X3CM12</accession>
<feature type="transmembrane region" description="Helical" evidence="7">
    <location>
        <begin position="55"/>
        <end position="76"/>
    </location>
</feature>
<feature type="transmembrane region" description="Helical" evidence="7">
    <location>
        <begin position="248"/>
        <end position="266"/>
    </location>
</feature>
<proteinExistence type="predicted"/>
<feature type="transmembrane region" description="Helical" evidence="7">
    <location>
        <begin position="161"/>
        <end position="182"/>
    </location>
</feature>
<dbReference type="Pfam" id="PF03547">
    <property type="entry name" value="Mem_trans"/>
    <property type="match status" value="1"/>
</dbReference>
<keyword evidence="2" id="KW-0813">Transport</keyword>
<gene>
    <name evidence="8" type="ORF">MD535_07575</name>
</gene>
<organism evidence="8 9">
    <name type="scientific">Vibrio qingdaonensis</name>
    <dbReference type="NCBI Taxonomy" id="2829491"/>
    <lineage>
        <taxon>Bacteria</taxon>
        <taxon>Pseudomonadati</taxon>
        <taxon>Pseudomonadota</taxon>
        <taxon>Gammaproteobacteria</taxon>
        <taxon>Vibrionales</taxon>
        <taxon>Vibrionaceae</taxon>
        <taxon>Vibrio</taxon>
    </lineage>
</organism>
<feature type="transmembrane region" description="Helical" evidence="7">
    <location>
        <begin position="97"/>
        <end position="115"/>
    </location>
</feature>
<sequence length="304" mass="33301">MEQAKLMSWIFLGFFIAKTVPQVTQVRVDWIRSFAFSYLTPSLFFSSIYRADLNLLPSLSVIATYGVCVGTLFFGLRHSLMKNKLNTAASSNIKAISAIYPNAVGVGVPLIFTLYGAEAELILMGIVVTNLLVVLPLFNVLMIHSGESGFYSYRKVATDPILIAIVSGLLLNLWGMTLSPWVVNGLSAVGWVALPVILCVLGASLSFYQLRSLAKEKVLSLLLVKILFFPLLVLLIANYVIGLSVLETQVLVLLSSLPTGINVYLLSERYHVAKQATASVILFTTLFSLLSLLGWERVVGYIVT</sequence>
<feature type="transmembrane region" description="Helical" evidence="7">
    <location>
        <begin position="121"/>
        <end position="141"/>
    </location>
</feature>